<keyword evidence="3" id="KW-1185">Reference proteome</keyword>
<protein>
    <submittedName>
        <fullName evidence="2">Uncharacterized protein</fullName>
    </submittedName>
</protein>
<accession>B5GTP2</accession>
<dbReference type="EMBL" id="CM000914">
    <property type="protein sequence ID" value="EFG04110.2"/>
    <property type="molecule type" value="Genomic_DNA"/>
</dbReference>
<evidence type="ECO:0000256" key="1">
    <source>
        <dbReference type="SAM" id="MobiDB-lite"/>
    </source>
</evidence>
<reference evidence="2 3" key="1">
    <citation type="journal article" date="2010" name="Genome Biol. Evol.">
        <title>The sequence of a 1.8-mb bacterial linear plasmid reveals a rich evolutionary reservoir of secondary metabolic pathways.</title>
        <authorList>
            <person name="Medema M.H."/>
            <person name="Trefzer A."/>
            <person name="Kovalchuk A."/>
            <person name="van den Berg M."/>
            <person name="Mueller U."/>
            <person name="Heijne W."/>
            <person name="Wu L."/>
            <person name="Alam M.T."/>
            <person name="Ronning C.M."/>
            <person name="Nierman W.C."/>
            <person name="Bovenberg R.A.L."/>
            <person name="Breitling R."/>
            <person name="Takano E."/>
        </authorList>
    </citation>
    <scope>NUCLEOTIDE SEQUENCE [LARGE SCALE GENOMIC DNA]</scope>
    <source>
        <strain evidence="2">ATCC 27064</strain>
        <plasmid evidence="2 3">pSCL4</plasmid>
    </source>
</reference>
<evidence type="ECO:0000313" key="3">
    <source>
        <dbReference type="Proteomes" id="UP000002357"/>
    </source>
</evidence>
<feature type="region of interest" description="Disordered" evidence="1">
    <location>
        <begin position="1"/>
        <end position="83"/>
    </location>
</feature>
<keyword evidence="2" id="KW-0614">Plasmid</keyword>
<geneLocation type="plasmid" evidence="2 3">
    <name>pSCL4</name>
</geneLocation>
<proteinExistence type="predicted"/>
<name>B5GTP2_STRCL</name>
<evidence type="ECO:0000313" key="2">
    <source>
        <dbReference type="EMBL" id="EFG04110.2"/>
    </source>
</evidence>
<sequence>MSRLGHGAATARRRPFTADSGKAAVTAGSGEVTRSPRAPEKWPFTTGSGKAVVATGRGPRAFPPRDRDPSGAIAQATRGACSL</sequence>
<dbReference type="AlphaFoldDB" id="B5GTP2"/>
<dbReference type="Proteomes" id="UP000002357">
    <property type="component" value="Plasmid pSCL4"/>
</dbReference>
<gene>
    <name evidence="2" type="ORF">SCLAV_p0623</name>
</gene>
<organism evidence="2 3">
    <name type="scientific">Streptomyces clavuligerus</name>
    <dbReference type="NCBI Taxonomy" id="1901"/>
    <lineage>
        <taxon>Bacteria</taxon>
        <taxon>Bacillati</taxon>
        <taxon>Actinomycetota</taxon>
        <taxon>Actinomycetes</taxon>
        <taxon>Kitasatosporales</taxon>
        <taxon>Streptomycetaceae</taxon>
        <taxon>Streptomyces</taxon>
    </lineage>
</organism>